<sequence length="334" mass="37129">MQSTEVTSKRKSAPPDSPTQGLLLRKNPKYGDERCEVAKAKDTGPSDSFDTSKGLVYPAATKLFNENLFISDNYVEVLALRAHLEEQSAAHRERIEEYENEVSGQKLLIQELSEHILENGCSSGVPPLTKDHLRTYPDAATKLHTSLRASIEKFQSSSEVNHDHLIKTLPHLLSETEELSTMHPRGLQLAYSIAISLGTALYLRLLETAEFEVIDASLLRLLAKLYGDSIVRQRDFGVESRALSREGVDVLLRQRESAYRERRKDGVVGGRVGTSEGGDKVADKRRIESDVTQVVELLCLPENREGNVDEGEIEVPLPFSDDSGFAEISAVDRL</sequence>
<evidence type="ECO:0000256" key="2">
    <source>
        <dbReference type="SAM" id="MobiDB-lite"/>
    </source>
</evidence>
<accession>A0A9N9PY38</accession>
<name>A0A9N9PY38_9HELO</name>
<keyword evidence="1" id="KW-0175">Coiled coil</keyword>
<evidence type="ECO:0000313" key="3">
    <source>
        <dbReference type="EMBL" id="CAG8959990.1"/>
    </source>
</evidence>
<proteinExistence type="predicted"/>
<feature type="region of interest" description="Disordered" evidence="2">
    <location>
        <begin position="1"/>
        <end position="30"/>
    </location>
</feature>
<organism evidence="3 4">
    <name type="scientific">Hymenoscyphus fraxineus</name>
    <dbReference type="NCBI Taxonomy" id="746836"/>
    <lineage>
        <taxon>Eukaryota</taxon>
        <taxon>Fungi</taxon>
        <taxon>Dikarya</taxon>
        <taxon>Ascomycota</taxon>
        <taxon>Pezizomycotina</taxon>
        <taxon>Leotiomycetes</taxon>
        <taxon>Helotiales</taxon>
        <taxon>Helotiaceae</taxon>
        <taxon>Hymenoscyphus</taxon>
    </lineage>
</organism>
<protein>
    <submittedName>
        <fullName evidence="3">Uncharacterized protein</fullName>
    </submittedName>
</protein>
<evidence type="ECO:0000256" key="1">
    <source>
        <dbReference type="SAM" id="Coils"/>
    </source>
</evidence>
<dbReference type="EMBL" id="CAJVRL010000094">
    <property type="protein sequence ID" value="CAG8959990.1"/>
    <property type="molecule type" value="Genomic_DNA"/>
</dbReference>
<comment type="caution">
    <text evidence="3">The sequence shown here is derived from an EMBL/GenBank/DDBJ whole genome shotgun (WGS) entry which is preliminary data.</text>
</comment>
<dbReference type="Proteomes" id="UP000696280">
    <property type="component" value="Unassembled WGS sequence"/>
</dbReference>
<gene>
    <name evidence="3" type="ORF">HYFRA_00012707</name>
</gene>
<dbReference type="OrthoDB" id="10375288at2759"/>
<reference evidence="3" key="1">
    <citation type="submission" date="2021-07" db="EMBL/GenBank/DDBJ databases">
        <authorList>
            <person name="Durling M."/>
        </authorList>
    </citation>
    <scope>NUCLEOTIDE SEQUENCE</scope>
</reference>
<evidence type="ECO:0000313" key="4">
    <source>
        <dbReference type="Proteomes" id="UP000696280"/>
    </source>
</evidence>
<dbReference type="AlphaFoldDB" id="A0A9N9PY38"/>
<feature type="coiled-coil region" evidence="1">
    <location>
        <begin position="81"/>
        <end position="115"/>
    </location>
</feature>
<keyword evidence="4" id="KW-1185">Reference proteome</keyword>